<accession>A0A916VF70</accession>
<reference evidence="3" key="1">
    <citation type="submission" date="2020-08" db="EMBL/GenBank/DDBJ databases">
        <authorList>
            <person name="Uke A."/>
            <person name="Chhe C."/>
            <person name="Baramee S."/>
            <person name="Kosugi A."/>
        </authorList>
    </citation>
    <scope>NUCLEOTIDE SEQUENCE</scope>
    <source>
        <strain evidence="3">DA-C8</strain>
    </source>
</reference>
<dbReference type="PANTHER" id="PTHR34351">
    <property type="entry name" value="SLR1927 PROTEIN-RELATED"/>
    <property type="match status" value="1"/>
</dbReference>
<proteinExistence type="predicted"/>
<feature type="transmembrane region" description="Helical" evidence="1">
    <location>
        <begin position="7"/>
        <end position="25"/>
    </location>
</feature>
<keyword evidence="1" id="KW-0472">Membrane</keyword>
<dbReference type="PANTHER" id="PTHR34351:SF2">
    <property type="entry name" value="DUF58 DOMAIN-CONTAINING PROTEIN"/>
    <property type="match status" value="1"/>
</dbReference>
<dbReference type="Pfam" id="PF01882">
    <property type="entry name" value="DUF58"/>
    <property type="match status" value="1"/>
</dbReference>
<dbReference type="InterPro" id="IPR002881">
    <property type="entry name" value="DUF58"/>
</dbReference>
<dbReference type="EMBL" id="BMAQ01000005">
    <property type="protein sequence ID" value="GFR37354.1"/>
    <property type="molecule type" value="Genomic_DNA"/>
</dbReference>
<organism evidence="3 4">
    <name type="scientific">Insulibacter thermoxylanivorax</name>
    <dbReference type="NCBI Taxonomy" id="2749268"/>
    <lineage>
        <taxon>Bacteria</taxon>
        <taxon>Bacillati</taxon>
        <taxon>Bacillota</taxon>
        <taxon>Bacilli</taxon>
        <taxon>Bacillales</taxon>
        <taxon>Paenibacillaceae</taxon>
        <taxon>Insulibacter</taxon>
    </lineage>
</organism>
<keyword evidence="1" id="KW-1133">Transmembrane helix</keyword>
<evidence type="ECO:0000256" key="1">
    <source>
        <dbReference type="SAM" id="Phobius"/>
    </source>
</evidence>
<gene>
    <name evidence="3" type="ORF">PRECH8_06500</name>
</gene>
<evidence type="ECO:0000259" key="2">
    <source>
        <dbReference type="Pfam" id="PF01882"/>
    </source>
</evidence>
<dbReference type="AlphaFoldDB" id="A0A916VF70"/>
<dbReference type="Proteomes" id="UP000654993">
    <property type="component" value="Unassembled WGS sequence"/>
</dbReference>
<evidence type="ECO:0000313" key="3">
    <source>
        <dbReference type="EMBL" id="GFR37354.1"/>
    </source>
</evidence>
<comment type="caution">
    <text evidence="3">The sequence shown here is derived from an EMBL/GenBank/DDBJ whole genome shotgun (WGS) entry which is preliminary data.</text>
</comment>
<protein>
    <recommendedName>
        <fullName evidence="2">DUF58 domain-containing protein</fullName>
    </recommendedName>
</protein>
<reference evidence="3" key="2">
    <citation type="journal article" date="2021" name="Data Brief">
        <title>Draft genome sequence data of the facultative, thermophilic, xylanolytic bacterium Paenibacillus sp. strain DA-C8.</title>
        <authorList>
            <person name="Chhe C."/>
            <person name="Uke A."/>
            <person name="Baramee S."/>
            <person name="Ungkulpasvich U."/>
            <person name="Tachaapaikoon C."/>
            <person name="Pason P."/>
            <person name="Waeonukul R."/>
            <person name="Ratanakhanokchai K."/>
            <person name="Kosugi A."/>
        </authorList>
    </citation>
    <scope>NUCLEOTIDE SEQUENCE</scope>
    <source>
        <strain evidence="3">DA-C8</strain>
    </source>
</reference>
<keyword evidence="1" id="KW-0812">Transmembrane</keyword>
<evidence type="ECO:0000313" key="4">
    <source>
        <dbReference type="Proteomes" id="UP000654993"/>
    </source>
</evidence>
<name>A0A916VF70_9BACL</name>
<sequence>MELLQTSRFRLIALIWFCSLLFLLFQGGRLSFMLFTGFSAIVLYLYLVSKSGISGTQMTRSMPLAAGERITAGTSAEVHLKFRIPGFMPIPYVLVTERLRRRRGSETTYEVSFVPDWRRRGEVRITTPPLQRGRYSFGVTSCSVEDIFGLYRYTKNIEVPMSFTVFPQKVRIKEWQDFNQMYLGRHLNSISSEVQRETTQFNGVREYIYGDPLSRIHWNASARTGTWKSKEYEKEALPRMLVVLDCAAEYKGRAHFETAVSTAASVLDYGLHSDLPVGLMTNEAAVYWAAPKRGKVHYEQLLDRLIDVEADSGIPLEQVMQTRKLELDSRLFLVFITPREDASFLQFLRWCKMKGMQSSVLQITPEPGRQAANWQKELITSGILSYRIGALHELPAALGGGKA</sequence>
<feature type="domain" description="DUF58" evidence="2">
    <location>
        <begin position="204"/>
        <end position="309"/>
    </location>
</feature>
<keyword evidence="4" id="KW-1185">Reference proteome</keyword>